<dbReference type="SUPFAM" id="SSF103473">
    <property type="entry name" value="MFS general substrate transporter"/>
    <property type="match status" value="1"/>
</dbReference>
<name>A0ABQ3KHH1_9PSEU</name>
<evidence type="ECO:0000256" key="1">
    <source>
        <dbReference type="ARBA" id="ARBA00004651"/>
    </source>
</evidence>
<dbReference type="PROSITE" id="PS50850">
    <property type="entry name" value="MFS"/>
    <property type="match status" value="1"/>
</dbReference>
<evidence type="ECO:0000313" key="8">
    <source>
        <dbReference type="EMBL" id="GHG14529.1"/>
    </source>
</evidence>
<feature type="transmembrane region" description="Helical" evidence="6">
    <location>
        <begin position="316"/>
        <end position="334"/>
    </location>
</feature>
<feature type="region of interest" description="Disordered" evidence="5">
    <location>
        <begin position="1"/>
        <end position="22"/>
    </location>
</feature>
<feature type="transmembrane region" description="Helical" evidence="6">
    <location>
        <begin position="70"/>
        <end position="93"/>
    </location>
</feature>
<organism evidence="8 9">
    <name type="scientific">Amycolatopsis bullii</name>
    <dbReference type="NCBI Taxonomy" id="941987"/>
    <lineage>
        <taxon>Bacteria</taxon>
        <taxon>Bacillati</taxon>
        <taxon>Actinomycetota</taxon>
        <taxon>Actinomycetes</taxon>
        <taxon>Pseudonocardiales</taxon>
        <taxon>Pseudonocardiaceae</taxon>
        <taxon>Amycolatopsis</taxon>
    </lineage>
</organism>
<evidence type="ECO:0000256" key="6">
    <source>
        <dbReference type="SAM" id="Phobius"/>
    </source>
</evidence>
<dbReference type="InterPro" id="IPR036259">
    <property type="entry name" value="MFS_trans_sf"/>
</dbReference>
<keyword evidence="3 6" id="KW-1133">Transmembrane helix</keyword>
<feature type="transmembrane region" description="Helical" evidence="6">
    <location>
        <begin position="384"/>
        <end position="404"/>
    </location>
</feature>
<reference evidence="9" key="1">
    <citation type="journal article" date="2019" name="Int. J. Syst. Evol. Microbiol.">
        <title>The Global Catalogue of Microorganisms (GCM) 10K type strain sequencing project: providing services to taxonomists for standard genome sequencing and annotation.</title>
        <authorList>
            <consortium name="The Broad Institute Genomics Platform"/>
            <consortium name="The Broad Institute Genome Sequencing Center for Infectious Disease"/>
            <person name="Wu L."/>
            <person name="Ma J."/>
        </authorList>
    </citation>
    <scope>NUCLEOTIDE SEQUENCE [LARGE SCALE GENOMIC DNA]</scope>
    <source>
        <strain evidence="9">CGMCC 4.7680</strain>
    </source>
</reference>
<feature type="transmembrane region" description="Helical" evidence="6">
    <location>
        <begin position="105"/>
        <end position="124"/>
    </location>
</feature>
<dbReference type="CDD" id="cd06174">
    <property type="entry name" value="MFS"/>
    <property type="match status" value="1"/>
</dbReference>
<feature type="transmembrane region" description="Helical" evidence="6">
    <location>
        <begin position="281"/>
        <end position="304"/>
    </location>
</feature>
<evidence type="ECO:0000256" key="5">
    <source>
        <dbReference type="SAM" id="MobiDB-lite"/>
    </source>
</evidence>
<comment type="subcellular location">
    <subcellularLocation>
        <location evidence="1">Cell membrane</location>
        <topology evidence="1">Multi-pass membrane protein</topology>
    </subcellularLocation>
</comment>
<dbReference type="PANTHER" id="PTHR23528:SF1">
    <property type="entry name" value="MAJOR FACILITATOR SUPERFAMILY (MFS) PROFILE DOMAIN-CONTAINING PROTEIN"/>
    <property type="match status" value="1"/>
</dbReference>
<feature type="transmembrane region" description="Helical" evidence="6">
    <location>
        <begin position="164"/>
        <end position="185"/>
    </location>
</feature>
<dbReference type="PANTHER" id="PTHR23528">
    <property type="match status" value="1"/>
</dbReference>
<gene>
    <name evidence="8" type="primary">floR</name>
    <name evidence="8" type="ORF">GCM10017567_35580</name>
</gene>
<protein>
    <submittedName>
        <fullName evidence="8">MFS transporter</fullName>
    </submittedName>
</protein>
<feature type="transmembrane region" description="Helical" evidence="6">
    <location>
        <begin position="191"/>
        <end position="210"/>
    </location>
</feature>
<evidence type="ECO:0000256" key="3">
    <source>
        <dbReference type="ARBA" id="ARBA00022989"/>
    </source>
</evidence>
<evidence type="ECO:0000313" key="9">
    <source>
        <dbReference type="Proteomes" id="UP000649955"/>
    </source>
</evidence>
<keyword evidence="4 6" id="KW-0472">Membrane</keyword>
<keyword evidence="9" id="KW-1185">Reference proteome</keyword>
<proteinExistence type="predicted"/>
<feature type="transmembrane region" description="Helical" evidence="6">
    <location>
        <begin position="410"/>
        <end position="429"/>
    </location>
</feature>
<feature type="transmembrane region" description="Helical" evidence="6">
    <location>
        <begin position="130"/>
        <end position="152"/>
    </location>
</feature>
<feature type="domain" description="Major facilitator superfamily (MFS) profile" evidence="7">
    <location>
        <begin position="33"/>
        <end position="436"/>
    </location>
</feature>
<dbReference type="EMBL" id="BNAW01000013">
    <property type="protein sequence ID" value="GHG14529.1"/>
    <property type="molecule type" value="Genomic_DNA"/>
</dbReference>
<sequence>MTLSQPPAGNPAATADPAAGLPPSRPAGAGRKYVWLMVLGIFGSYVALVTPIAISLAIRVQQLAPGREEILGYILGAGAAASALASPFIGMLSDRTRSRLGRRRPYIIGCTVLGTFALVVLAAAPNVWVLALGWILVQLGWGNVGVVLVYTQADRLSAEQRGRVAGLAGSTQMIAPIVGSLIASALVWNNFLLFLVPGAVGVVFAALYVIRVNDDDSRNLPAGDRLSVGAVLRNLVFSPRRYPSFAWNWLGRLLFNTGVTFATTFTTFFFAARLGKKVEEIAGFVAILSAAGVLAAALGALGGGWLSDRLRRRRQFVLVAGVLFGAGTLTQAFGPSLAVLFAGSLMTSVGIGAFSAVDQALVLDVLPERDTDAGRFLGINGYSTAIPQAIAPLLASPILLIGTTGTDKNYLLLFVIAAACAVLGGLIVITKVRVVPSPSATPEATA</sequence>
<dbReference type="InterPro" id="IPR011701">
    <property type="entry name" value="MFS"/>
</dbReference>
<dbReference type="InterPro" id="IPR020846">
    <property type="entry name" value="MFS_dom"/>
</dbReference>
<comment type="caution">
    <text evidence="8">The sequence shown here is derived from an EMBL/GenBank/DDBJ whole genome shotgun (WGS) entry which is preliminary data.</text>
</comment>
<evidence type="ECO:0000256" key="2">
    <source>
        <dbReference type="ARBA" id="ARBA00022692"/>
    </source>
</evidence>
<dbReference type="Proteomes" id="UP000649955">
    <property type="component" value="Unassembled WGS sequence"/>
</dbReference>
<evidence type="ECO:0000259" key="7">
    <source>
        <dbReference type="PROSITE" id="PS50850"/>
    </source>
</evidence>
<evidence type="ECO:0000256" key="4">
    <source>
        <dbReference type="ARBA" id="ARBA00023136"/>
    </source>
</evidence>
<feature type="transmembrane region" description="Helical" evidence="6">
    <location>
        <begin position="253"/>
        <end position="275"/>
    </location>
</feature>
<feature type="transmembrane region" description="Helical" evidence="6">
    <location>
        <begin position="33"/>
        <end position="58"/>
    </location>
</feature>
<dbReference type="Pfam" id="PF07690">
    <property type="entry name" value="MFS_1"/>
    <property type="match status" value="1"/>
</dbReference>
<keyword evidence="2 6" id="KW-0812">Transmembrane</keyword>
<accession>A0ABQ3KHH1</accession>
<dbReference type="Gene3D" id="1.20.1250.20">
    <property type="entry name" value="MFS general substrate transporter like domains"/>
    <property type="match status" value="2"/>
</dbReference>
<dbReference type="RefSeq" id="WP_229902769.1">
    <property type="nucleotide sequence ID" value="NZ_BNAW01000013.1"/>
</dbReference>